<proteinExistence type="predicted"/>
<dbReference type="OrthoDB" id="660555at2759"/>
<dbReference type="Proteomes" id="UP000016927">
    <property type="component" value="Unassembled WGS sequence"/>
</dbReference>
<dbReference type="HOGENOM" id="CLU_1409170_0_0_1"/>
<gene>
    <name evidence="1" type="ORF">NBO_37g0002</name>
</gene>
<dbReference type="STRING" id="578461.R0KV75"/>
<dbReference type="AlphaFoldDB" id="R0KV75"/>
<name>R0KV75_NOSB1</name>
<organism evidence="1 2">
    <name type="scientific">Nosema bombycis (strain CQ1 / CVCC 102059)</name>
    <name type="common">Microsporidian parasite</name>
    <name type="synonym">Pebrine of silkworm</name>
    <dbReference type="NCBI Taxonomy" id="578461"/>
    <lineage>
        <taxon>Eukaryota</taxon>
        <taxon>Fungi</taxon>
        <taxon>Fungi incertae sedis</taxon>
        <taxon>Microsporidia</taxon>
        <taxon>Nosematidae</taxon>
        <taxon>Nosema</taxon>
    </lineage>
</organism>
<dbReference type="EMBL" id="KB908945">
    <property type="protein sequence ID" value="EOB14127.1"/>
    <property type="molecule type" value="Genomic_DNA"/>
</dbReference>
<keyword evidence="2" id="KW-1185">Reference proteome</keyword>
<accession>R0KV75</accession>
<evidence type="ECO:0000313" key="2">
    <source>
        <dbReference type="Proteomes" id="UP000016927"/>
    </source>
</evidence>
<dbReference type="VEuPathDB" id="MicrosporidiaDB:NBO_37g0002"/>
<sequence length="193" mass="22659">MITGIPYRLFHLPFLLEFTVDGCPLKFQNSFEKHDNLSLKEICSRRLLRNNLKVFKRIDIPLARYLFSLEECAYCGGPLFDSYYNVTSMHSFDGVECPIVYKMCDSHYPNHTGRFESLYREKLETFPFRLIVDEMTSVSDLFHMQFFYKPCLLSSYFGLYGKTNLKKLSKYNRLSTVKKVKPMVSANVSDEDE</sequence>
<reference evidence="1 2" key="1">
    <citation type="journal article" date="2013" name="BMC Genomics">
        <title>Comparative genomics of parasitic silkworm microsporidia reveal an association between genome expansion and host adaptation.</title>
        <authorList>
            <person name="Pan G."/>
            <person name="Xu J."/>
            <person name="Li T."/>
            <person name="Xia Q."/>
            <person name="Liu S.L."/>
            <person name="Zhang G."/>
            <person name="Li S."/>
            <person name="Li C."/>
            <person name="Liu H."/>
            <person name="Yang L."/>
            <person name="Liu T."/>
            <person name="Zhang X."/>
            <person name="Wu Z."/>
            <person name="Fan W."/>
            <person name="Dang X."/>
            <person name="Xiang H."/>
            <person name="Tao M."/>
            <person name="Li Y."/>
            <person name="Hu J."/>
            <person name="Li Z."/>
            <person name="Lin L."/>
            <person name="Luo J."/>
            <person name="Geng L."/>
            <person name="Wang L."/>
            <person name="Long M."/>
            <person name="Wan Y."/>
            <person name="He N."/>
            <person name="Zhang Z."/>
            <person name="Lu C."/>
            <person name="Keeling P.J."/>
            <person name="Wang J."/>
            <person name="Xiang Z."/>
            <person name="Zhou Z."/>
        </authorList>
    </citation>
    <scope>NUCLEOTIDE SEQUENCE [LARGE SCALE GENOMIC DNA]</scope>
    <source>
        <strain evidence="2">CQ1 / CVCC 102059</strain>
    </source>
</reference>
<evidence type="ECO:0000313" key="1">
    <source>
        <dbReference type="EMBL" id="EOB14127.1"/>
    </source>
</evidence>
<protein>
    <submittedName>
        <fullName evidence="1">Putative leucine repeat-rich protein</fullName>
    </submittedName>
</protein>